<dbReference type="PANTHER" id="PTHR32322">
    <property type="entry name" value="INNER MEMBRANE TRANSPORTER"/>
    <property type="match status" value="1"/>
</dbReference>
<feature type="transmembrane region" description="Helical" evidence="6">
    <location>
        <begin position="181"/>
        <end position="199"/>
    </location>
</feature>
<dbReference type="AlphaFoldDB" id="A0A2H0B8I8"/>
<keyword evidence="4 6" id="KW-1133">Transmembrane helix</keyword>
<dbReference type="SUPFAM" id="SSF103481">
    <property type="entry name" value="Multidrug resistance efflux transporter EmrE"/>
    <property type="match status" value="2"/>
</dbReference>
<name>A0A2H0B8I8_9BACT</name>
<evidence type="ECO:0000256" key="3">
    <source>
        <dbReference type="ARBA" id="ARBA00022692"/>
    </source>
</evidence>
<reference evidence="8 9" key="1">
    <citation type="submission" date="2017-09" db="EMBL/GenBank/DDBJ databases">
        <title>Depth-based differentiation of microbial function through sediment-hosted aquifers and enrichment of novel symbionts in the deep terrestrial subsurface.</title>
        <authorList>
            <person name="Probst A.J."/>
            <person name="Ladd B."/>
            <person name="Jarett J.K."/>
            <person name="Geller-Mcgrath D.E."/>
            <person name="Sieber C.M."/>
            <person name="Emerson J.B."/>
            <person name="Anantharaman K."/>
            <person name="Thomas B.C."/>
            <person name="Malmstrom R."/>
            <person name="Stieglmeier M."/>
            <person name="Klingl A."/>
            <person name="Woyke T."/>
            <person name="Ryan C.M."/>
            <person name="Banfield J.F."/>
        </authorList>
    </citation>
    <scope>NUCLEOTIDE SEQUENCE [LARGE SCALE GENOMIC DNA]</scope>
    <source>
        <strain evidence="8">CG23_combo_of_CG06-09_8_20_14_all_34_8</strain>
    </source>
</reference>
<organism evidence="8 9">
    <name type="scientific">Candidatus Beckwithbacteria bacterium CG23_combo_of_CG06-09_8_20_14_all_34_8</name>
    <dbReference type="NCBI Taxonomy" id="1974497"/>
    <lineage>
        <taxon>Bacteria</taxon>
        <taxon>Candidatus Beckwithiibacteriota</taxon>
    </lineage>
</organism>
<keyword evidence="5 6" id="KW-0472">Membrane</keyword>
<comment type="caution">
    <text evidence="8">The sequence shown here is derived from an EMBL/GenBank/DDBJ whole genome shotgun (WGS) entry which is preliminary data.</text>
</comment>
<comment type="similarity">
    <text evidence="2">Belongs to the EamA transporter family.</text>
</comment>
<feature type="transmembrane region" description="Helical" evidence="6">
    <location>
        <begin position="66"/>
        <end position="82"/>
    </location>
</feature>
<proteinExistence type="inferred from homology"/>
<gene>
    <name evidence="8" type="ORF">COX08_01970</name>
</gene>
<evidence type="ECO:0000259" key="7">
    <source>
        <dbReference type="Pfam" id="PF00892"/>
    </source>
</evidence>
<dbReference type="InterPro" id="IPR000620">
    <property type="entry name" value="EamA_dom"/>
</dbReference>
<feature type="transmembrane region" description="Helical" evidence="6">
    <location>
        <begin position="148"/>
        <end position="169"/>
    </location>
</feature>
<dbReference type="EMBL" id="PCSR01000045">
    <property type="protein sequence ID" value="PIP53258.1"/>
    <property type="molecule type" value="Genomic_DNA"/>
</dbReference>
<evidence type="ECO:0000256" key="5">
    <source>
        <dbReference type="ARBA" id="ARBA00023136"/>
    </source>
</evidence>
<evidence type="ECO:0000256" key="4">
    <source>
        <dbReference type="ARBA" id="ARBA00022989"/>
    </source>
</evidence>
<dbReference type="GO" id="GO:0016020">
    <property type="term" value="C:membrane"/>
    <property type="evidence" value="ECO:0007669"/>
    <property type="project" value="UniProtKB-SubCell"/>
</dbReference>
<dbReference type="InterPro" id="IPR050638">
    <property type="entry name" value="AA-Vitamin_Transporters"/>
</dbReference>
<dbReference type="InterPro" id="IPR037185">
    <property type="entry name" value="EmrE-like"/>
</dbReference>
<feature type="transmembrane region" description="Helical" evidence="6">
    <location>
        <begin position="36"/>
        <end position="54"/>
    </location>
</feature>
<feature type="transmembrane region" description="Helical" evidence="6">
    <location>
        <begin position="6"/>
        <end position="24"/>
    </location>
</feature>
<keyword evidence="3 6" id="KW-0812">Transmembrane</keyword>
<evidence type="ECO:0000256" key="6">
    <source>
        <dbReference type="SAM" id="Phobius"/>
    </source>
</evidence>
<dbReference type="Pfam" id="PF00892">
    <property type="entry name" value="EamA"/>
    <property type="match status" value="2"/>
</dbReference>
<protein>
    <recommendedName>
        <fullName evidence="7">EamA domain-containing protein</fullName>
    </recommendedName>
</protein>
<sequence length="284" mass="31175">MDWIGFSLLSVFCFTILGLLQRILAVESKNPRATAVVFNATAALIALVIFILTSDVNKITLPTEKVAWISMGLAVFCYGLFERGRFYAAKLLEASVLTTVFNITLLITLIGSFILYSETLTVNKIFGGALILIALFTVSYSKGNKQKISIQGIIISISISIVLGFAQVLDKRGALYFSPETYSILVWVLPMLVIIFPSIKISDLKKELVRAKWRVIVIAAANVLGYLFTLKALTLTEVTRAIPLMQTSTLFTVLAGIVILKERDNLVRKIIAGGLALVGVYFLV</sequence>
<feature type="transmembrane region" description="Helical" evidence="6">
    <location>
        <begin position="241"/>
        <end position="259"/>
    </location>
</feature>
<feature type="domain" description="EamA" evidence="7">
    <location>
        <begin position="3"/>
        <end position="139"/>
    </location>
</feature>
<dbReference type="PANTHER" id="PTHR32322:SF2">
    <property type="entry name" value="EAMA DOMAIN-CONTAINING PROTEIN"/>
    <property type="match status" value="1"/>
</dbReference>
<feature type="transmembrane region" description="Helical" evidence="6">
    <location>
        <begin position="94"/>
        <end position="116"/>
    </location>
</feature>
<comment type="subcellular location">
    <subcellularLocation>
        <location evidence="1">Membrane</location>
        <topology evidence="1">Multi-pass membrane protein</topology>
    </subcellularLocation>
</comment>
<evidence type="ECO:0000313" key="9">
    <source>
        <dbReference type="Proteomes" id="UP000229459"/>
    </source>
</evidence>
<dbReference type="Gene3D" id="1.10.3730.20">
    <property type="match status" value="1"/>
</dbReference>
<evidence type="ECO:0000256" key="1">
    <source>
        <dbReference type="ARBA" id="ARBA00004141"/>
    </source>
</evidence>
<dbReference type="Proteomes" id="UP000229459">
    <property type="component" value="Unassembled WGS sequence"/>
</dbReference>
<feature type="domain" description="EamA" evidence="7">
    <location>
        <begin position="152"/>
        <end position="283"/>
    </location>
</feature>
<evidence type="ECO:0000313" key="8">
    <source>
        <dbReference type="EMBL" id="PIP53258.1"/>
    </source>
</evidence>
<feature type="transmembrane region" description="Helical" evidence="6">
    <location>
        <begin position="211"/>
        <end position="229"/>
    </location>
</feature>
<feature type="transmembrane region" description="Helical" evidence="6">
    <location>
        <begin position="122"/>
        <end position="141"/>
    </location>
</feature>
<evidence type="ECO:0000256" key="2">
    <source>
        <dbReference type="ARBA" id="ARBA00007362"/>
    </source>
</evidence>
<accession>A0A2H0B8I8</accession>